<feature type="transmembrane region" description="Helical" evidence="1">
    <location>
        <begin position="95"/>
        <end position="116"/>
    </location>
</feature>
<name>A0A915ARN6_PARUN</name>
<keyword evidence="2" id="KW-1185">Reference proteome</keyword>
<feature type="transmembrane region" description="Helical" evidence="1">
    <location>
        <begin position="64"/>
        <end position="89"/>
    </location>
</feature>
<sequence>MLLITPHQRIRSSDDLILRSLANHDVTLFTDCLFACVIGMKCHRIDKIHYMPSYFMLKIKLRGILATLLFPLRDFLLVFLTYLIFFFFFFRRNDYFHLSSISFFATILFLIQIPFVRKVQYNFQNAAVFFPFLYRLTVK</sequence>
<evidence type="ECO:0000313" key="2">
    <source>
        <dbReference type="Proteomes" id="UP000887569"/>
    </source>
</evidence>
<organism evidence="2 4">
    <name type="scientific">Parascaris univalens</name>
    <name type="common">Nematode worm</name>
    <dbReference type="NCBI Taxonomy" id="6257"/>
    <lineage>
        <taxon>Eukaryota</taxon>
        <taxon>Metazoa</taxon>
        <taxon>Ecdysozoa</taxon>
        <taxon>Nematoda</taxon>
        <taxon>Chromadorea</taxon>
        <taxon>Rhabditida</taxon>
        <taxon>Spirurina</taxon>
        <taxon>Ascaridomorpha</taxon>
        <taxon>Ascaridoidea</taxon>
        <taxon>Ascarididae</taxon>
        <taxon>Parascaris</taxon>
    </lineage>
</organism>
<evidence type="ECO:0000256" key="1">
    <source>
        <dbReference type="SAM" id="Phobius"/>
    </source>
</evidence>
<keyword evidence="1" id="KW-1133">Transmembrane helix</keyword>
<evidence type="ECO:0000313" key="3">
    <source>
        <dbReference type="WBParaSite" id="PgR013_g100_t02"/>
    </source>
</evidence>
<accession>A0A915ARN6</accession>
<dbReference type="WBParaSite" id="PgR013_g100_t02">
    <property type="protein sequence ID" value="PgR013_g100_t02"/>
    <property type="gene ID" value="PgR013_g100"/>
</dbReference>
<proteinExistence type="predicted"/>
<keyword evidence="1" id="KW-0812">Transmembrane</keyword>
<reference evidence="3 4" key="1">
    <citation type="submission" date="2022-11" db="UniProtKB">
        <authorList>
            <consortium name="WormBaseParasite"/>
        </authorList>
    </citation>
    <scope>IDENTIFICATION</scope>
</reference>
<evidence type="ECO:0000313" key="4">
    <source>
        <dbReference type="WBParaSite" id="PgR013_g100_t04"/>
    </source>
</evidence>
<dbReference type="WBParaSite" id="PgR013_g100_t04">
    <property type="protein sequence ID" value="PgR013_g100_t04"/>
    <property type="gene ID" value="PgR013_g100"/>
</dbReference>
<dbReference type="AlphaFoldDB" id="A0A915ARN6"/>
<keyword evidence="1" id="KW-0472">Membrane</keyword>
<dbReference type="Proteomes" id="UP000887569">
    <property type="component" value="Unplaced"/>
</dbReference>
<protein>
    <submittedName>
        <fullName evidence="3 4">Secreted protein</fullName>
    </submittedName>
</protein>